<dbReference type="SUPFAM" id="SSF81383">
    <property type="entry name" value="F-box domain"/>
    <property type="match status" value="1"/>
</dbReference>
<name>A0A9Q1K3N8_9CARY</name>
<keyword evidence="1" id="KW-1133">Transmembrane helix</keyword>
<dbReference type="Proteomes" id="UP001153076">
    <property type="component" value="Unassembled WGS sequence"/>
</dbReference>
<dbReference type="InterPro" id="IPR050232">
    <property type="entry name" value="FBL13/AtMIF1-like"/>
</dbReference>
<dbReference type="EMBL" id="JAKOGI010000375">
    <property type="protein sequence ID" value="KAJ8435924.1"/>
    <property type="molecule type" value="Genomic_DNA"/>
</dbReference>
<evidence type="ECO:0000313" key="3">
    <source>
        <dbReference type="EMBL" id="KAJ8435924.1"/>
    </source>
</evidence>
<dbReference type="Pfam" id="PF24758">
    <property type="entry name" value="LRR_At5g56370"/>
    <property type="match status" value="1"/>
</dbReference>
<proteinExistence type="predicted"/>
<accession>A0A9Q1K3N8</accession>
<dbReference type="OrthoDB" id="594804at2759"/>
<keyword evidence="1" id="KW-0812">Transmembrane</keyword>
<evidence type="ECO:0000256" key="1">
    <source>
        <dbReference type="SAM" id="Phobius"/>
    </source>
</evidence>
<organism evidence="3 4">
    <name type="scientific">Carnegiea gigantea</name>
    <dbReference type="NCBI Taxonomy" id="171969"/>
    <lineage>
        <taxon>Eukaryota</taxon>
        <taxon>Viridiplantae</taxon>
        <taxon>Streptophyta</taxon>
        <taxon>Embryophyta</taxon>
        <taxon>Tracheophyta</taxon>
        <taxon>Spermatophyta</taxon>
        <taxon>Magnoliopsida</taxon>
        <taxon>eudicotyledons</taxon>
        <taxon>Gunneridae</taxon>
        <taxon>Pentapetalae</taxon>
        <taxon>Caryophyllales</taxon>
        <taxon>Cactineae</taxon>
        <taxon>Cactaceae</taxon>
        <taxon>Cactoideae</taxon>
        <taxon>Echinocereeae</taxon>
        <taxon>Carnegiea</taxon>
    </lineage>
</organism>
<dbReference type="AlphaFoldDB" id="A0A9Q1K3N8"/>
<dbReference type="InterPro" id="IPR055411">
    <property type="entry name" value="LRR_FXL15/At3g58940/PEG3-like"/>
</dbReference>
<protein>
    <recommendedName>
        <fullName evidence="2">F-box/LRR-repeat protein 15/At3g58940/PEG3-like LRR domain-containing protein</fullName>
    </recommendedName>
</protein>
<evidence type="ECO:0000259" key="2">
    <source>
        <dbReference type="Pfam" id="PF24758"/>
    </source>
</evidence>
<keyword evidence="4" id="KW-1185">Reference proteome</keyword>
<keyword evidence="1" id="KW-0472">Membrane</keyword>
<sequence>MVKAPLGSPIWIIYIYLPCFGMFARFTCLGSFSRLLSLFIRLDAMVVNIMDFGTDSGVGISRLPDHILCHILSFLQINLHVLSTRWKHLWTSIPVVDIDARQHGEFYRILNINVNRGSEVTFQSFVSRVLLLNGTPHIQKLRLIYDCCNNTGTIRTWFKVAITHNIQELELDLFSSVRREFGKLPRKLFTSNSLVVLKLSRMPLCAPSLVCLLRLKILELRRMTYSDDNGIQNLLAGCLVLEDLVIEETAREKPSVLHFLNYRFEIDVMVNSSYKFVINAPNLKYLHIKGRISDDFAVKSLATAISVHLDRRRTGVLPEEYFFCCEHPFLRGISNVKFPALSSDIVQLLCAVPEHNLPRFINLANLAFGVGFDFCWIRLVMEFIKCSENLEVLTLNNKGLLRDVDELHKTPPQPVPECLVYHLRGILIKELYAGFTPDTVEYMVQEVNILKRPEVNCQCPIMLRPPIDYTL</sequence>
<reference evidence="3" key="1">
    <citation type="submission" date="2022-04" db="EMBL/GenBank/DDBJ databases">
        <title>Carnegiea gigantea Genome sequencing and assembly v2.</title>
        <authorList>
            <person name="Copetti D."/>
            <person name="Sanderson M.J."/>
            <person name="Burquez A."/>
            <person name="Wojciechowski M.F."/>
        </authorList>
    </citation>
    <scope>NUCLEOTIDE SEQUENCE</scope>
    <source>
        <strain evidence="3">SGP5-SGP5p</strain>
        <tissue evidence="3">Aerial part</tissue>
    </source>
</reference>
<dbReference type="PANTHER" id="PTHR31900:SF34">
    <property type="entry name" value="EMB|CAB62440.1-RELATED"/>
    <property type="match status" value="1"/>
</dbReference>
<dbReference type="SUPFAM" id="SSF52047">
    <property type="entry name" value="RNI-like"/>
    <property type="match status" value="1"/>
</dbReference>
<comment type="caution">
    <text evidence="3">The sequence shown here is derived from an EMBL/GenBank/DDBJ whole genome shotgun (WGS) entry which is preliminary data.</text>
</comment>
<evidence type="ECO:0000313" key="4">
    <source>
        <dbReference type="Proteomes" id="UP001153076"/>
    </source>
</evidence>
<gene>
    <name evidence="3" type="ORF">Cgig2_013271</name>
</gene>
<feature type="domain" description="F-box/LRR-repeat protein 15/At3g58940/PEG3-like LRR" evidence="2">
    <location>
        <begin position="155"/>
        <end position="291"/>
    </location>
</feature>
<feature type="transmembrane region" description="Helical" evidence="1">
    <location>
        <begin position="12"/>
        <end position="32"/>
    </location>
</feature>
<dbReference type="PANTHER" id="PTHR31900">
    <property type="entry name" value="F-BOX/RNI SUPERFAMILY PROTEIN-RELATED"/>
    <property type="match status" value="1"/>
</dbReference>
<dbReference type="InterPro" id="IPR036047">
    <property type="entry name" value="F-box-like_dom_sf"/>
</dbReference>